<evidence type="ECO:0000256" key="1">
    <source>
        <dbReference type="ARBA" id="ARBA00004123"/>
    </source>
</evidence>
<dbReference type="RefSeq" id="XP_008790714.2">
    <property type="nucleotide sequence ID" value="XM_008792492.4"/>
</dbReference>
<dbReference type="Pfam" id="PF06203">
    <property type="entry name" value="CCT"/>
    <property type="match status" value="1"/>
</dbReference>
<evidence type="ECO:0000256" key="10">
    <source>
        <dbReference type="SAM" id="MobiDB-lite"/>
    </source>
</evidence>
<dbReference type="Proteomes" id="UP000228380">
    <property type="component" value="Chromosome 7"/>
</dbReference>
<feature type="compositionally biased region" description="Low complexity" evidence="10">
    <location>
        <begin position="339"/>
        <end position="354"/>
    </location>
</feature>
<dbReference type="GO" id="GO:0006355">
    <property type="term" value="P:regulation of DNA-templated transcription"/>
    <property type="evidence" value="ECO:0007669"/>
    <property type="project" value="UniProtKB-ARBA"/>
</dbReference>
<reference evidence="13" key="1">
    <citation type="journal article" date="2019" name="Nat. Commun.">
        <title>Genome-wide association mapping of date palm fruit traits.</title>
        <authorList>
            <person name="Hazzouri K.M."/>
            <person name="Gros-Balthazard M."/>
            <person name="Flowers J.M."/>
            <person name="Copetti D."/>
            <person name="Lemansour A."/>
            <person name="Lebrun M."/>
            <person name="Masmoudi K."/>
            <person name="Ferrand S."/>
            <person name="Dhar M.I."/>
            <person name="Fresquez Z.A."/>
            <person name="Rosas U."/>
            <person name="Zhang J."/>
            <person name="Talag J."/>
            <person name="Lee S."/>
            <person name="Kudrna D."/>
            <person name="Powell R.F."/>
            <person name="Leitch I.J."/>
            <person name="Krueger R.R."/>
            <person name="Wing R.A."/>
            <person name="Amiri K.M.A."/>
            <person name="Purugganan M.D."/>
        </authorList>
    </citation>
    <scope>NUCLEOTIDE SEQUENCE [LARGE SCALE GENOMIC DNA]</scope>
    <source>
        <strain evidence="13">cv. Khalas</strain>
    </source>
</reference>
<dbReference type="GeneID" id="103707824"/>
<accession>A0A8B7C352</accession>
<dbReference type="PROSITE" id="PS51017">
    <property type="entry name" value="CCT"/>
    <property type="match status" value="1"/>
</dbReference>
<reference evidence="14" key="2">
    <citation type="submission" date="2025-08" db="UniProtKB">
        <authorList>
            <consortium name="RefSeq"/>
        </authorList>
    </citation>
    <scope>IDENTIFICATION</scope>
    <source>
        <tissue evidence="14">Young leaves</tissue>
    </source>
</reference>
<evidence type="ECO:0000256" key="2">
    <source>
        <dbReference type="ARBA" id="ARBA00010024"/>
    </source>
</evidence>
<evidence type="ECO:0000313" key="13">
    <source>
        <dbReference type="Proteomes" id="UP000228380"/>
    </source>
</evidence>
<keyword evidence="6" id="KW-0862">Zinc</keyword>
<dbReference type="InterPro" id="IPR049808">
    <property type="entry name" value="CONSTANS-like_Bbox1"/>
</dbReference>
<evidence type="ECO:0000256" key="5">
    <source>
        <dbReference type="ARBA" id="ARBA00022771"/>
    </source>
</evidence>
<evidence type="ECO:0000259" key="12">
    <source>
        <dbReference type="PROSITE" id="PS51017"/>
    </source>
</evidence>
<proteinExistence type="inferred from homology"/>
<keyword evidence="5 8" id="KW-0863">Zinc-finger</keyword>
<evidence type="ECO:0000256" key="7">
    <source>
        <dbReference type="ARBA" id="ARBA00023242"/>
    </source>
</evidence>
<evidence type="ECO:0000259" key="11">
    <source>
        <dbReference type="PROSITE" id="PS50119"/>
    </source>
</evidence>
<feature type="domain" description="B box-type" evidence="11">
    <location>
        <begin position="8"/>
        <end position="50"/>
    </location>
</feature>
<dbReference type="GO" id="GO:0008270">
    <property type="term" value="F:zinc ion binding"/>
    <property type="evidence" value="ECO:0007669"/>
    <property type="project" value="UniProtKB-KW"/>
</dbReference>
<dbReference type="PROSITE" id="PS50119">
    <property type="entry name" value="ZF_BBOX"/>
    <property type="match status" value="2"/>
</dbReference>
<feature type="compositionally biased region" description="Polar residues" evidence="10">
    <location>
        <begin position="355"/>
        <end position="366"/>
    </location>
</feature>
<name>A0A8B7C352_PHODC</name>
<dbReference type="InterPro" id="IPR000315">
    <property type="entry name" value="Znf_B-box"/>
</dbReference>
<dbReference type="PANTHER" id="PTHR31717">
    <property type="entry name" value="ZINC FINGER PROTEIN CONSTANS-LIKE 10"/>
    <property type="match status" value="1"/>
</dbReference>
<evidence type="ECO:0000256" key="9">
    <source>
        <dbReference type="PROSITE-ProRule" id="PRU00357"/>
    </source>
</evidence>
<dbReference type="GO" id="GO:0005634">
    <property type="term" value="C:nucleus"/>
    <property type="evidence" value="ECO:0007669"/>
    <property type="project" value="UniProtKB-SubCell"/>
</dbReference>
<protein>
    <submittedName>
        <fullName evidence="14">Zinc finger protein CONSTANS-LIKE 14-like</fullName>
    </submittedName>
</protein>
<dbReference type="AlphaFoldDB" id="A0A8B7C352"/>
<dbReference type="InterPro" id="IPR010402">
    <property type="entry name" value="CCT_domain"/>
</dbReference>
<evidence type="ECO:0000256" key="4">
    <source>
        <dbReference type="ARBA" id="ARBA00022737"/>
    </source>
</evidence>
<dbReference type="CDD" id="cd19821">
    <property type="entry name" value="Bbox1_BBX-like"/>
    <property type="match status" value="1"/>
</dbReference>
<keyword evidence="4" id="KW-0677">Repeat</keyword>
<dbReference type="PANTHER" id="PTHR31717:SF45">
    <property type="entry name" value="ZINC FINGER PROTEIN CONSTANS-LIKE 14-RELATED"/>
    <property type="match status" value="1"/>
</dbReference>
<evidence type="ECO:0000256" key="8">
    <source>
        <dbReference type="PROSITE-ProRule" id="PRU00024"/>
    </source>
</evidence>
<comment type="similarity">
    <text evidence="2">Belongs to the CONSTANS family.</text>
</comment>
<gene>
    <name evidence="14" type="primary">LOC103707824</name>
</gene>
<dbReference type="SMART" id="SM00336">
    <property type="entry name" value="BBOX"/>
    <property type="match status" value="2"/>
</dbReference>
<keyword evidence="7 9" id="KW-0539">Nucleus</keyword>
<keyword evidence="13" id="KW-1185">Reference proteome</keyword>
<evidence type="ECO:0000313" key="14">
    <source>
        <dbReference type="RefSeq" id="XP_008790714.2"/>
    </source>
</evidence>
<dbReference type="KEGG" id="pda:103707824"/>
<feature type="domain" description="CCT" evidence="12">
    <location>
        <begin position="414"/>
        <end position="456"/>
    </location>
</feature>
<dbReference type="OrthoDB" id="153872at2759"/>
<evidence type="ECO:0000256" key="3">
    <source>
        <dbReference type="ARBA" id="ARBA00022723"/>
    </source>
</evidence>
<keyword evidence="3" id="KW-0479">Metal-binding</keyword>
<comment type="subcellular location">
    <subcellularLocation>
        <location evidence="1 9">Nucleus</location>
    </subcellularLocation>
</comment>
<evidence type="ECO:0000256" key="6">
    <source>
        <dbReference type="ARBA" id="ARBA00022833"/>
    </source>
</evidence>
<organism evidence="13 14">
    <name type="scientific">Phoenix dactylifera</name>
    <name type="common">Date palm</name>
    <dbReference type="NCBI Taxonomy" id="42345"/>
    <lineage>
        <taxon>Eukaryota</taxon>
        <taxon>Viridiplantae</taxon>
        <taxon>Streptophyta</taxon>
        <taxon>Embryophyta</taxon>
        <taxon>Tracheophyta</taxon>
        <taxon>Spermatophyta</taxon>
        <taxon>Magnoliopsida</taxon>
        <taxon>Liliopsida</taxon>
        <taxon>Arecaceae</taxon>
        <taxon>Coryphoideae</taxon>
        <taxon>Phoeniceae</taxon>
        <taxon>Phoenix</taxon>
    </lineage>
</organism>
<feature type="region of interest" description="Disordered" evidence="10">
    <location>
        <begin position="339"/>
        <end position="366"/>
    </location>
</feature>
<feature type="domain" description="B box-type" evidence="11">
    <location>
        <begin position="51"/>
        <end position="97"/>
    </location>
</feature>
<sequence length="466" mass="49978">MGEEKRSLRTLPCDYCGEAAAVLYCRADAARLCLPCDRHVHAANSLACKHVRSLACDNCGAHPAASRCAADGLALCLDCDGDAHGGGGGAVHPRTPLEGFSGCPSALDLAASCGVDLAAKEAASPPLSTPDQLFSNWSSLDSILAGDQVSRDLYVPCTPYIPSGAKLHKSPVGKKALFQQLTELAKRDSAGASMPSNPGPRLHCGKAAGGNKDMRGSSQPMPYTSLLMLAPAECSELNKLVEDEDLLWNCGLTDRSAQIWDLNLGRSRDHDEPSALEIGYDTNSGGFMIKNYNDLLKENTFATTKLLEDIYDTNCPLANEDISSSNICHIPSQNLSTVNTTSKWNNNSNNSATNGPTDSGNDASTTVRPLCLASHNSGPGGNARQISFGEQPLLGNETVKETKKVDSELLAQNRGIAMLRYKEKRKTRRYNKHIRYESRKARADTRKRVKGRFVKSTDAVHLGNGG</sequence>